<organism evidence="4 5">
    <name type="scientific">Marinobacter lipolyticus SM19</name>
    <dbReference type="NCBI Taxonomy" id="1318628"/>
    <lineage>
        <taxon>Bacteria</taxon>
        <taxon>Pseudomonadati</taxon>
        <taxon>Pseudomonadota</taxon>
        <taxon>Gammaproteobacteria</taxon>
        <taxon>Pseudomonadales</taxon>
        <taxon>Marinobacteraceae</taxon>
        <taxon>Marinobacter</taxon>
    </lineage>
</organism>
<evidence type="ECO:0000313" key="5">
    <source>
        <dbReference type="Proteomes" id="UP000016540"/>
    </source>
</evidence>
<evidence type="ECO:0000256" key="2">
    <source>
        <dbReference type="ARBA" id="ARBA00023180"/>
    </source>
</evidence>
<dbReference type="InterPro" id="IPR000863">
    <property type="entry name" value="Sulfotransferase_dom"/>
</dbReference>
<keyword evidence="2" id="KW-0325">Glycoprotein</keyword>
<sequence length="289" mass="33457">MLVQRVISKAKRKVDAALFSGHKPDFLIVGAQKSGTTSLFSYLEERNGFIGSKPKEVHFFDREDNFAKGDDWYHSHFIKRPGQKGLIFEASPEYLSRAKVAPRLKAYNPKLKIIIILREPISRAYSAWNMYRQWSVEGVLPWAIANDQHGRDESPIFRTFFKNGCPSFTEYVQIEMGLIEKSDGEEEPSLLRRGLYKQQIARYVGLFGWDNVQVLGFNELKNDSESVIRKCHEFLGVPYQEPKTVRGKGIMNKRAYPSKINSGDLETLQKFFEQPNKELFEYLGFQPDW</sequence>
<dbReference type="GO" id="GO:0008146">
    <property type="term" value="F:sulfotransferase activity"/>
    <property type="evidence" value="ECO:0007669"/>
    <property type="project" value="InterPro"/>
</dbReference>
<dbReference type="PATRIC" id="fig|1318628.3.peg.252"/>
<dbReference type="eggNOG" id="COG0457">
    <property type="taxonomic scope" value="Bacteria"/>
</dbReference>
<keyword evidence="1 4" id="KW-0808">Transferase</keyword>
<proteinExistence type="predicted"/>
<dbReference type="InterPro" id="IPR037359">
    <property type="entry name" value="NST/OST"/>
</dbReference>
<evidence type="ECO:0000259" key="3">
    <source>
        <dbReference type="Pfam" id="PF00685"/>
    </source>
</evidence>
<comment type="caution">
    <text evidence="4">The sequence shown here is derived from an EMBL/GenBank/DDBJ whole genome shotgun (WGS) entry which is preliminary data.</text>
</comment>
<dbReference type="SUPFAM" id="SSF52540">
    <property type="entry name" value="P-loop containing nucleoside triphosphate hydrolases"/>
    <property type="match status" value="1"/>
</dbReference>
<evidence type="ECO:0000256" key="1">
    <source>
        <dbReference type="ARBA" id="ARBA00022679"/>
    </source>
</evidence>
<keyword evidence="5" id="KW-1185">Reference proteome</keyword>
<dbReference type="PANTHER" id="PTHR10605:SF56">
    <property type="entry name" value="BIFUNCTIONAL HEPARAN SULFATE N-DEACETYLASE_N-SULFOTRANSFERASE"/>
    <property type="match status" value="1"/>
</dbReference>
<reference evidence="4 5" key="1">
    <citation type="journal article" date="2013" name="Genome Announc.">
        <title>Draft Genome Sequence of the Moderately Halophilic Bacterium Marinobacter lipolyticus Strain SM19.</title>
        <authorList>
            <person name="Papke R.T."/>
            <person name="de la Haba R.R."/>
            <person name="Infante-Dominguez C."/>
            <person name="Perez D."/>
            <person name="Sanchez-Porro C."/>
            <person name="Lapierre P."/>
            <person name="Ventosa A."/>
        </authorList>
    </citation>
    <scope>NUCLEOTIDE SEQUENCE [LARGE SCALE GENOMIC DNA]</scope>
    <source>
        <strain evidence="4 5">SM19</strain>
    </source>
</reference>
<gene>
    <name evidence="4" type="ORF">MARLIPOL_01280</name>
</gene>
<dbReference type="Gene3D" id="3.40.50.300">
    <property type="entry name" value="P-loop containing nucleotide triphosphate hydrolases"/>
    <property type="match status" value="1"/>
</dbReference>
<feature type="domain" description="Sulfotransferase" evidence="3">
    <location>
        <begin position="24"/>
        <end position="241"/>
    </location>
</feature>
<dbReference type="InterPro" id="IPR027417">
    <property type="entry name" value="P-loop_NTPase"/>
</dbReference>
<dbReference type="EMBL" id="ASAD01000003">
    <property type="protein sequence ID" value="EON93919.1"/>
    <property type="molecule type" value="Genomic_DNA"/>
</dbReference>
<dbReference type="Pfam" id="PF00685">
    <property type="entry name" value="Sulfotransfer_1"/>
    <property type="match status" value="1"/>
</dbReference>
<name>R8B5Y1_9GAMM</name>
<dbReference type="STRING" id="1318628.MARLIPOL_01280"/>
<accession>R8B5Y1</accession>
<dbReference type="HOGENOM" id="CLU_017703_1_2_6"/>
<dbReference type="AlphaFoldDB" id="R8B5Y1"/>
<evidence type="ECO:0000313" key="4">
    <source>
        <dbReference type="EMBL" id="EON93919.1"/>
    </source>
</evidence>
<protein>
    <submittedName>
        <fullName evidence="4">Sulfotransferase</fullName>
    </submittedName>
</protein>
<dbReference type="PANTHER" id="PTHR10605">
    <property type="entry name" value="HEPARAN SULFATE SULFOTRANSFERASE"/>
    <property type="match status" value="1"/>
</dbReference>
<dbReference type="Proteomes" id="UP000016540">
    <property type="component" value="Unassembled WGS sequence"/>
</dbReference>